<protein>
    <submittedName>
        <fullName evidence="2">Uncharacterized protein</fullName>
    </submittedName>
</protein>
<feature type="compositionally biased region" description="Basic and acidic residues" evidence="1">
    <location>
        <begin position="114"/>
        <end position="133"/>
    </location>
</feature>
<reference evidence="2" key="2">
    <citation type="submission" date="2021-03" db="UniProtKB">
        <authorList>
            <consortium name="EnsemblPlants"/>
        </authorList>
    </citation>
    <scope>IDENTIFICATION</scope>
</reference>
<evidence type="ECO:0000313" key="2">
    <source>
        <dbReference type="EnsemblPlants" id="cds.evm.model.08.741"/>
    </source>
</evidence>
<sequence length="133" mass="14811">MRSGEHLCHEAWCIPPFSEGIPESFLAGINVPPVHLEELCFHHHLPFASQRPASAASPSSTSSSSSTKTMVPEGTLEEDLPSNQMGGNLRWRKALRDQGSRRVAKRSPIGPGRRNKEENKLSVRTFHENKRDT</sequence>
<proteinExistence type="predicted"/>
<dbReference type="Gramene" id="evm.model.08.741">
    <property type="protein sequence ID" value="cds.evm.model.08.741"/>
    <property type="gene ID" value="evm.TU.08.741"/>
</dbReference>
<dbReference type="Proteomes" id="UP000596661">
    <property type="component" value="Chromosome 8"/>
</dbReference>
<keyword evidence="3" id="KW-1185">Reference proteome</keyword>
<name>A0A803QC81_CANSA</name>
<dbReference type="EMBL" id="UZAU01000692">
    <property type="status" value="NOT_ANNOTATED_CDS"/>
    <property type="molecule type" value="Genomic_DNA"/>
</dbReference>
<evidence type="ECO:0000313" key="3">
    <source>
        <dbReference type="Proteomes" id="UP000596661"/>
    </source>
</evidence>
<dbReference type="AlphaFoldDB" id="A0A803QC81"/>
<organism evidence="2 3">
    <name type="scientific">Cannabis sativa</name>
    <name type="common">Hemp</name>
    <name type="synonym">Marijuana</name>
    <dbReference type="NCBI Taxonomy" id="3483"/>
    <lineage>
        <taxon>Eukaryota</taxon>
        <taxon>Viridiplantae</taxon>
        <taxon>Streptophyta</taxon>
        <taxon>Embryophyta</taxon>
        <taxon>Tracheophyta</taxon>
        <taxon>Spermatophyta</taxon>
        <taxon>Magnoliopsida</taxon>
        <taxon>eudicotyledons</taxon>
        <taxon>Gunneridae</taxon>
        <taxon>Pentapetalae</taxon>
        <taxon>rosids</taxon>
        <taxon>fabids</taxon>
        <taxon>Rosales</taxon>
        <taxon>Cannabaceae</taxon>
        <taxon>Cannabis</taxon>
    </lineage>
</organism>
<evidence type="ECO:0000256" key="1">
    <source>
        <dbReference type="SAM" id="MobiDB-lite"/>
    </source>
</evidence>
<feature type="compositionally biased region" description="Low complexity" evidence="1">
    <location>
        <begin position="52"/>
        <end position="67"/>
    </location>
</feature>
<dbReference type="EnsemblPlants" id="evm.model.08.741">
    <property type="protein sequence ID" value="cds.evm.model.08.741"/>
    <property type="gene ID" value="evm.TU.08.741"/>
</dbReference>
<accession>A0A803QC81</accession>
<feature type="region of interest" description="Disordered" evidence="1">
    <location>
        <begin position="50"/>
        <end position="133"/>
    </location>
</feature>
<reference evidence="2" key="1">
    <citation type="submission" date="2018-11" db="EMBL/GenBank/DDBJ databases">
        <authorList>
            <person name="Grassa J C."/>
        </authorList>
    </citation>
    <scope>NUCLEOTIDE SEQUENCE [LARGE SCALE GENOMIC DNA]</scope>
</reference>